<dbReference type="AlphaFoldDB" id="A0AA38CVT1"/>
<organism evidence="13 14">
    <name type="scientific">Taxus chinensis</name>
    <name type="common">Chinese yew</name>
    <name type="synonym">Taxus wallichiana var. chinensis</name>
    <dbReference type="NCBI Taxonomy" id="29808"/>
    <lineage>
        <taxon>Eukaryota</taxon>
        <taxon>Viridiplantae</taxon>
        <taxon>Streptophyta</taxon>
        <taxon>Embryophyta</taxon>
        <taxon>Tracheophyta</taxon>
        <taxon>Spermatophyta</taxon>
        <taxon>Pinopsida</taxon>
        <taxon>Pinidae</taxon>
        <taxon>Conifers II</taxon>
        <taxon>Cupressales</taxon>
        <taxon>Taxaceae</taxon>
        <taxon>Taxus</taxon>
    </lineage>
</organism>
<reference evidence="13 14" key="1">
    <citation type="journal article" date="2021" name="Nat. Plants">
        <title>The Taxus genome provides insights into paclitaxel biosynthesis.</title>
        <authorList>
            <person name="Xiong X."/>
            <person name="Gou J."/>
            <person name="Liao Q."/>
            <person name="Li Y."/>
            <person name="Zhou Q."/>
            <person name="Bi G."/>
            <person name="Li C."/>
            <person name="Du R."/>
            <person name="Wang X."/>
            <person name="Sun T."/>
            <person name="Guo L."/>
            <person name="Liang H."/>
            <person name="Lu P."/>
            <person name="Wu Y."/>
            <person name="Zhang Z."/>
            <person name="Ro D.K."/>
            <person name="Shang Y."/>
            <person name="Huang S."/>
            <person name="Yan J."/>
        </authorList>
    </citation>
    <scope>NUCLEOTIDE SEQUENCE [LARGE SCALE GENOMIC DNA]</scope>
    <source>
        <strain evidence="13">Ta-2019</strain>
    </source>
</reference>
<keyword evidence="10" id="KW-0539">Nucleus</keyword>
<dbReference type="PANTHER" id="PTHR23359">
    <property type="entry name" value="NUCLEOTIDE KINASE"/>
    <property type="match status" value="1"/>
</dbReference>
<dbReference type="NCBIfam" id="TIGR01359">
    <property type="entry name" value="UMP_CMP_kin_fam"/>
    <property type="match status" value="1"/>
</dbReference>
<dbReference type="PRINTS" id="PR00094">
    <property type="entry name" value="ADENYLTKNASE"/>
</dbReference>
<dbReference type="SUPFAM" id="SSF52540">
    <property type="entry name" value="P-loop containing nucleoside triphosphate hydrolases"/>
    <property type="match status" value="1"/>
</dbReference>
<dbReference type="HAMAP" id="MF_00235">
    <property type="entry name" value="Adenylate_kinase_Adk"/>
    <property type="match status" value="1"/>
</dbReference>
<evidence type="ECO:0000256" key="5">
    <source>
        <dbReference type="ARBA" id="ARBA00022679"/>
    </source>
</evidence>
<keyword evidence="14" id="KW-1185">Reference proteome</keyword>
<evidence type="ECO:0000256" key="4">
    <source>
        <dbReference type="ARBA" id="ARBA00022490"/>
    </source>
</evidence>
<sequence length="288" mass="32575">MMGEWRPLRRLTAILSSHCCSSSGAFKRNSSPTLFRDQANKETLIDTFCRNTLLSQYSTFAEKSQEQLGPYHRLNFMTTTLAKAPEAPVLEKKENGVLFEEKKLHVVFVLGGPGSGKGTQCAKIVEKYGFTHLSAGDLLRSEIYSGSENGTMIQNVIKEGNIVPSELTVKILLKAMQESGNHKFLIDGFPRNEENRTVFELVTGIEPEFILFFDCPMEEMKCRVLNRNQGRVDDNNETIRKRLKVYVESSLPVVEYYDSKGKVLKIDARGTKEDIFEGIKAHFDSFVK</sequence>
<name>A0AA38CVT1_TAXCH</name>
<evidence type="ECO:0000313" key="13">
    <source>
        <dbReference type="EMBL" id="KAH9304218.1"/>
    </source>
</evidence>
<evidence type="ECO:0000256" key="7">
    <source>
        <dbReference type="ARBA" id="ARBA00022777"/>
    </source>
</evidence>
<accession>A0AA38CVT1</accession>
<keyword evidence="8" id="KW-0067">ATP-binding</keyword>
<keyword evidence="6" id="KW-0547">Nucleotide-binding</keyword>
<evidence type="ECO:0000256" key="11">
    <source>
        <dbReference type="ARBA" id="ARBA00048116"/>
    </source>
</evidence>
<evidence type="ECO:0000256" key="10">
    <source>
        <dbReference type="ARBA" id="ARBA00023242"/>
    </source>
</evidence>
<dbReference type="Pfam" id="PF00406">
    <property type="entry name" value="ADK"/>
    <property type="match status" value="1"/>
</dbReference>
<feature type="non-terminal residue" evidence="13">
    <location>
        <position position="1"/>
    </location>
</feature>
<dbReference type="GO" id="GO:0006207">
    <property type="term" value="P:'de novo' pyrimidine nucleobase biosynthetic process"/>
    <property type="evidence" value="ECO:0007669"/>
    <property type="project" value="InterPro"/>
</dbReference>
<evidence type="ECO:0000256" key="8">
    <source>
        <dbReference type="ARBA" id="ARBA00022840"/>
    </source>
</evidence>
<dbReference type="InterPro" id="IPR027417">
    <property type="entry name" value="P-loop_NTPase"/>
</dbReference>
<keyword evidence="9" id="KW-0665">Pyrimidine biosynthesis</keyword>
<evidence type="ECO:0000256" key="12">
    <source>
        <dbReference type="RuleBase" id="RU003330"/>
    </source>
</evidence>
<keyword evidence="7 12" id="KW-0418">Kinase</keyword>
<dbReference type="PROSITE" id="PS00113">
    <property type="entry name" value="ADENYLATE_KINASE"/>
    <property type="match status" value="1"/>
</dbReference>
<proteinExistence type="inferred from homology"/>
<dbReference type="Gene3D" id="3.40.50.300">
    <property type="entry name" value="P-loop containing nucleotide triphosphate hydrolases"/>
    <property type="match status" value="1"/>
</dbReference>
<comment type="subcellular location">
    <subcellularLocation>
        <location evidence="1">Cytoplasm</location>
    </subcellularLocation>
</comment>
<evidence type="ECO:0000256" key="1">
    <source>
        <dbReference type="ARBA" id="ARBA00004496"/>
    </source>
</evidence>
<dbReference type="OMA" id="CCSREAS"/>
<keyword evidence="4" id="KW-0963">Cytoplasm</keyword>
<dbReference type="GO" id="GO:0005737">
    <property type="term" value="C:cytoplasm"/>
    <property type="evidence" value="ECO:0007669"/>
    <property type="project" value="UniProtKB-SubCell"/>
</dbReference>
<dbReference type="EC" id="2.7.4.3" evidence="3"/>
<evidence type="ECO:0000256" key="6">
    <source>
        <dbReference type="ARBA" id="ARBA00022741"/>
    </source>
</evidence>
<comment type="caution">
    <text evidence="13">The sequence shown here is derived from an EMBL/GenBank/DDBJ whole genome shotgun (WGS) entry which is preliminary data.</text>
</comment>
<dbReference type="HAMAP" id="MF_03172">
    <property type="entry name" value="Adenylate_kinase_UMP_CMP_kin"/>
    <property type="match status" value="1"/>
</dbReference>
<evidence type="ECO:0000256" key="2">
    <source>
        <dbReference type="ARBA" id="ARBA00007220"/>
    </source>
</evidence>
<evidence type="ECO:0000313" key="14">
    <source>
        <dbReference type="Proteomes" id="UP000824469"/>
    </source>
</evidence>
<comment type="similarity">
    <text evidence="2 12">Belongs to the adenylate kinase family.</text>
</comment>
<dbReference type="FunFam" id="3.40.50.300:FF:000315">
    <property type="entry name" value="Adenylate kinase 1"/>
    <property type="match status" value="1"/>
</dbReference>
<protein>
    <recommendedName>
        <fullName evidence="3">adenylate kinase</fullName>
        <ecNumber evidence="3">2.7.4.3</ecNumber>
    </recommendedName>
</protein>
<comment type="catalytic activity">
    <reaction evidence="11">
        <text>UMP + ATP = UDP + ADP</text>
        <dbReference type="Rhea" id="RHEA:24400"/>
        <dbReference type="ChEBI" id="CHEBI:30616"/>
        <dbReference type="ChEBI" id="CHEBI:57865"/>
        <dbReference type="ChEBI" id="CHEBI:58223"/>
        <dbReference type="ChEBI" id="CHEBI:456216"/>
        <dbReference type="EC" id="2.7.4.14"/>
    </reaction>
</comment>
<dbReference type="GO" id="GO:0005524">
    <property type="term" value="F:ATP binding"/>
    <property type="evidence" value="ECO:0007669"/>
    <property type="project" value="UniProtKB-KW"/>
</dbReference>
<gene>
    <name evidence="13" type="ORF">KI387_008622</name>
</gene>
<dbReference type="InterPro" id="IPR006266">
    <property type="entry name" value="UMP_CMP_kinase"/>
</dbReference>
<keyword evidence="5 12" id="KW-0808">Transferase</keyword>
<evidence type="ECO:0000256" key="3">
    <source>
        <dbReference type="ARBA" id="ARBA00012955"/>
    </source>
</evidence>
<dbReference type="EMBL" id="JAHRHJ020000008">
    <property type="protein sequence ID" value="KAH9304218.1"/>
    <property type="molecule type" value="Genomic_DNA"/>
</dbReference>
<dbReference type="CDD" id="cd01428">
    <property type="entry name" value="ADK"/>
    <property type="match status" value="1"/>
</dbReference>
<evidence type="ECO:0000256" key="9">
    <source>
        <dbReference type="ARBA" id="ARBA00022975"/>
    </source>
</evidence>
<dbReference type="InterPro" id="IPR000850">
    <property type="entry name" value="Adenylat/UMP-CMP_kin"/>
</dbReference>
<dbReference type="GO" id="GO:0006221">
    <property type="term" value="P:pyrimidine nucleotide biosynthetic process"/>
    <property type="evidence" value="ECO:0007669"/>
    <property type="project" value="UniProtKB-KW"/>
</dbReference>
<dbReference type="GO" id="GO:0004017">
    <property type="term" value="F:AMP kinase activity"/>
    <property type="evidence" value="ECO:0007669"/>
    <property type="project" value="UniProtKB-EC"/>
</dbReference>
<dbReference type="InterPro" id="IPR033690">
    <property type="entry name" value="Adenylat_kinase_CS"/>
</dbReference>
<dbReference type="Proteomes" id="UP000824469">
    <property type="component" value="Unassembled WGS sequence"/>
</dbReference>